<dbReference type="AlphaFoldDB" id="D5SUJ8"/>
<dbReference type="Proteomes" id="UP000002220">
    <property type="component" value="Chromosome"/>
</dbReference>
<dbReference type="STRING" id="521674.Plim_1215"/>
<dbReference type="EMBL" id="CP001744">
    <property type="protein sequence ID" value="ADG67050.1"/>
    <property type="molecule type" value="Genomic_DNA"/>
</dbReference>
<dbReference type="KEGG" id="plm:Plim_1215"/>
<gene>
    <name evidence="1" type="ordered locus">Plim_1215</name>
</gene>
<keyword evidence="2" id="KW-1185">Reference proteome</keyword>
<reference evidence="1 2" key="1">
    <citation type="journal article" date="2010" name="Stand. Genomic Sci.">
        <title>Complete genome sequence of Planctomyces limnophilus type strain (Mu 290).</title>
        <authorList>
            <person name="Labutti K."/>
            <person name="Sikorski J."/>
            <person name="Schneider S."/>
            <person name="Nolan M."/>
            <person name="Lucas S."/>
            <person name="Glavina Del Rio T."/>
            <person name="Tice H."/>
            <person name="Cheng J.F."/>
            <person name="Goodwin L."/>
            <person name="Pitluck S."/>
            <person name="Liolios K."/>
            <person name="Ivanova N."/>
            <person name="Mavromatis K."/>
            <person name="Mikhailova N."/>
            <person name="Pati A."/>
            <person name="Chen A."/>
            <person name="Palaniappan K."/>
            <person name="Land M."/>
            <person name="Hauser L."/>
            <person name="Chang Y.J."/>
            <person name="Jeffries C.D."/>
            <person name="Tindall B.J."/>
            <person name="Rohde M."/>
            <person name="Goker M."/>
            <person name="Woyke T."/>
            <person name="Bristow J."/>
            <person name="Eisen J.A."/>
            <person name="Markowitz V."/>
            <person name="Hugenholtz P."/>
            <person name="Kyrpides N.C."/>
            <person name="Klenk H.P."/>
            <person name="Lapidus A."/>
        </authorList>
    </citation>
    <scope>NUCLEOTIDE SEQUENCE [LARGE SCALE GENOMIC DNA]</scope>
    <source>
        <strain evidence="2">ATCC 43296 / DSM 3776 / IFAM 1008 / 290</strain>
    </source>
</reference>
<dbReference type="HOGENOM" id="CLU_2035846_0_0_0"/>
<evidence type="ECO:0000313" key="2">
    <source>
        <dbReference type="Proteomes" id="UP000002220"/>
    </source>
</evidence>
<sequence length="121" mass="13541">MRQVAAVCQKAGQAARGDSPHNSLPENELCEPVRAVAVRNETTPMWIGTTDRRIRNPMLSAENQLENEGFSETTAWLPINPQSLPIDDASLLYILSEWPHLPEFLRKSLALTVASFRQNSQ</sequence>
<organism evidence="1 2">
    <name type="scientific">Planctopirus limnophila (strain ATCC 43296 / DSM 3776 / IFAM 1008 / Mu 290)</name>
    <name type="common">Planctomyces limnophilus</name>
    <dbReference type="NCBI Taxonomy" id="521674"/>
    <lineage>
        <taxon>Bacteria</taxon>
        <taxon>Pseudomonadati</taxon>
        <taxon>Planctomycetota</taxon>
        <taxon>Planctomycetia</taxon>
        <taxon>Planctomycetales</taxon>
        <taxon>Planctomycetaceae</taxon>
        <taxon>Planctopirus</taxon>
    </lineage>
</organism>
<proteinExistence type="predicted"/>
<name>D5SUJ8_PLAL2</name>
<accession>D5SUJ8</accession>
<evidence type="ECO:0000313" key="1">
    <source>
        <dbReference type="EMBL" id="ADG67050.1"/>
    </source>
</evidence>
<protein>
    <submittedName>
        <fullName evidence="1">Uncharacterized protein</fullName>
    </submittedName>
</protein>